<organism evidence="2 3">
    <name type="scientific">Ensete ventricosum</name>
    <name type="common">Abyssinian banana</name>
    <name type="synonym">Musa ensete</name>
    <dbReference type="NCBI Taxonomy" id="4639"/>
    <lineage>
        <taxon>Eukaryota</taxon>
        <taxon>Viridiplantae</taxon>
        <taxon>Streptophyta</taxon>
        <taxon>Embryophyta</taxon>
        <taxon>Tracheophyta</taxon>
        <taxon>Spermatophyta</taxon>
        <taxon>Magnoliopsida</taxon>
        <taxon>Liliopsida</taxon>
        <taxon>Zingiberales</taxon>
        <taxon>Musaceae</taxon>
        <taxon>Ensete</taxon>
    </lineage>
</organism>
<dbReference type="AlphaFoldDB" id="A0A427B2T9"/>
<dbReference type="Proteomes" id="UP000287651">
    <property type="component" value="Unassembled WGS sequence"/>
</dbReference>
<sequence length="272" mass="29529">MGKVLAEVFLLLLPHPMEGYGGWLWSGAREKVALELPCELIERVNGGWQLTVPSSGDPSESHRESLAHYGNRGAIQSHLRMEHSHMLHWIGAAVIRLQPREAKEGMFPSLNEGSRRAPLEVGCVTGGTSSPGLTGVERSCDIGRPPSSAKVLHHIQGVCTMGFRPRAQEGPDAGNSRSACAAAMVVTLMWILLTSLNCSCKTRPSPGWRVPEEIPPTIKLELFRRVKSDVSCSDVLMKPDGDCMASDAVRPWVCPSICDTSLVCIRGRGRGD</sequence>
<feature type="signal peptide" evidence="1">
    <location>
        <begin position="1"/>
        <end position="19"/>
    </location>
</feature>
<accession>A0A427B2T9</accession>
<dbReference type="EMBL" id="AMZH03000630">
    <property type="protein sequence ID" value="RRT82781.1"/>
    <property type="molecule type" value="Genomic_DNA"/>
</dbReference>
<proteinExistence type="predicted"/>
<gene>
    <name evidence="2" type="ORF">B296_00000093</name>
</gene>
<reference evidence="2 3" key="1">
    <citation type="journal article" date="2014" name="Agronomy (Basel)">
        <title>A Draft Genome Sequence for Ensete ventricosum, the Drought-Tolerant Tree Against Hunger.</title>
        <authorList>
            <person name="Harrison J."/>
            <person name="Moore K.A."/>
            <person name="Paszkiewicz K."/>
            <person name="Jones T."/>
            <person name="Grant M."/>
            <person name="Ambacheew D."/>
            <person name="Muzemil S."/>
            <person name="Studholme D.J."/>
        </authorList>
    </citation>
    <scope>NUCLEOTIDE SEQUENCE [LARGE SCALE GENOMIC DNA]</scope>
</reference>
<evidence type="ECO:0000256" key="1">
    <source>
        <dbReference type="SAM" id="SignalP"/>
    </source>
</evidence>
<comment type="caution">
    <text evidence="2">The sequence shown here is derived from an EMBL/GenBank/DDBJ whole genome shotgun (WGS) entry which is preliminary data.</text>
</comment>
<evidence type="ECO:0000313" key="3">
    <source>
        <dbReference type="Proteomes" id="UP000287651"/>
    </source>
</evidence>
<name>A0A427B2T9_ENSVE</name>
<keyword evidence="1" id="KW-0732">Signal</keyword>
<protein>
    <submittedName>
        <fullName evidence="2">Uncharacterized protein</fullName>
    </submittedName>
</protein>
<evidence type="ECO:0000313" key="2">
    <source>
        <dbReference type="EMBL" id="RRT82781.1"/>
    </source>
</evidence>
<feature type="chain" id="PRO_5019203678" evidence="1">
    <location>
        <begin position="20"/>
        <end position="272"/>
    </location>
</feature>